<feature type="region of interest" description="Disordered" evidence="2">
    <location>
        <begin position="111"/>
        <end position="133"/>
    </location>
</feature>
<name>A0A0F4G5Z4_9PEZI</name>
<evidence type="ECO:0000313" key="4">
    <source>
        <dbReference type="Proteomes" id="UP000033647"/>
    </source>
</evidence>
<feature type="compositionally biased region" description="Acidic residues" evidence="2">
    <location>
        <begin position="196"/>
        <end position="208"/>
    </location>
</feature>
<dbReference type="Proteomes" id="UP000033647">
    <property type="component" value="Unassembled WGS sequence"/>
</dbReference>
<feature type="compositionally biased region" description="Acidic residues" evidence="2">
    <location>
        <begin position="158"/>
        <end position="180"/>
    </location>
</feature>
<reference evidence="3 4" key="1">
    <citation type="submission" date="2015-03" db="EMBL/GenBank/DDBJ databases">
        <title>RNA-seq based gene annotation and comparative genomics of four Zymoseptoria species reveal species-specific pathogenicity related genes and transposable element activity.</title>
        <authorList>
            <person name="Grandaubert J."/>
            <person name="Bhattacharyya A."/>
            <person name="Stukenbrock E.H."/>
        </authorList>
    </citation>
    <scope>NUCLEOTIDE SEQUENCE [LARGE SCALE GENOMIC DNA]</scope>
    <source>
        <strain evidence="3 4">Zb18110</strain>
    </source>
</reference>
<protein>
    <submittedName>
        <fullName evidence="3">Uncharacterized protein</fullName>
    </submittedName>
</protein>
<dbReference type="STRING" id="1047168.A0A0F4G5Z4"/>
<feature type="region of interest" description="Disordered" evidence="2">
    <location>
        <begin position="158"/>
        <end position="222"/>
    </location>
</feature>
<proteinExistence type="predicted"/>
<dbReference type="InterPro" id="IPR037738">
    <property type="entry name" value="Ecm13-like"/>
</dbReference>
<evidence type="ECO:0000256" key="2">
    <source>
        <dbReference type="SAM" id="MobiDB-lite"/>
    </source>
</evidence>
<keyword evidence="4" id="KW-1185">Reference proteome</keyword>
<evidence type="ECO:0000256" key="1">
    <source>
        <dbReference type="SAM" id="Coils"/>
    </source>
</evidence>
<keyword evidence="1" id="KW-0175">Coiled coil</keyword>
<dbReference type="OrthoDB" id="5431245at2759"/>
<comment type="caution">
    <text evidence="3">The sequence shown here is derived from an EMBL/GenBank/DDBJ whole genome shotgun (WGS) entry which is preliminary data.</text>
</comment>
<dbReference type="PANTHER" id="PTHR36826:SF1">
    <property type="entry name" value="PROTEIN ECM13"/>
    <property type="match status" value="1"/>
</dbReference>
<feature type="coiled-coil region" evidence="1">
    <location>
        <begin position="64"/>
        <end position="91"/>
    </location>
</feature>
<sequence>MTSLLRFQSSIDEPTPTGIYQISPPSSPITKRKMSLTQTYFVASTARTKLGREAGRADHNLRRLVGHANLLDTLMLELADAEREQEAWFNQSVKKASKPEQPQHIQWIDTIDEDMEDDDSDLESDDGSDIYDEDIDHLSTIPLRRLKSPPVEISSAEIEYDEEDSEDEIYEDEDEYEEELSLTRVASIHSPPELTLDSDDSESSDDESMPSSPEQISYELSEKQRQAITTTNFFNDMKSSSPMEDIIMQRQHQQQPLIAAAC</sequence>
<organism evidence="3 4">
    <name type="scientific">Zymoseptoria brevis</name>
    <dbReference type="NCBI Taxonomy" id="1047168"/>
    <lineage>
        <taxon>Eukaryota</taxon>
        <taxon>Fungi</taxon>
        <taxon>Dikarya</taxon>
        <taxon>Ascomycota</taxon>
        <taxon>Pezizomycotina</taxon>
        <taxon>Dothideomycetes</taxon>
        <taxon>Dothideomycetidae</taxon>
        <taxon>Mycosphaerellales</taxon>
        <taxon>Mycosphaerellaceae</taxon>
        <taxon>Zymoseptoria</taxon>
    </lineage>
</organism>
<gene>
    <name evidence="3" type="ORF">TI39_contig5852g00028</name>
</gene>
<dbReference type="EMBL" id="LAFY01005807">
    <property type="protein sequence ID" value="KJX92442.1"/>
    <property type="molecule type" value="Genomic_DNA"/>
</dbReference>
<evidence type="ECO:0000313" key="3">
    <source>
        <dbReference type="EMBL" id="KJX92442.1"/>
    </source>
</evidence>
<accession>A0A0F4G5Z4</accession>
<dbReference type="PANTHER" id="PTHR36826">
    <property type="entry name" value="PROTEIN ECM13"/>
    <property type="match status" value="1"/>
</dbReference>
<dbReference type="AlphaFoldDB" id="A0A0F4G5Z4"/>